<dbReference type="OrthoDB" id="9775106at2"/>
<reference evidence="6 7" key="1">
    <citation type="journal article" date="2015" name="Stand. Genomic Sci.">
        <title>Genomic Encyclopedia of Bacterial and Archaeal Type Strains, Phase III: the genomes of soil and plant-associated and newly described type strains.</title>
        <authorList>
            <person name="Whitman W.B."/>
            <person name="Woyke T."/>
            <person name="Klenk H.P."/>
            <person name="Zhou Y."/>
            <person name="Lilburn T.G."/>
            <person name="Beck B.J."/>
            <person name="De Vos P."/>
            <person name="Vandamme P."/>
            <person name="Eisen J.A."/>
            <person name="Garrity G."/>
            <person name="Hugenholtz P."/>
            <person name="Kyrpides N.C."/>
        </authorList>
    </citation>
    <scope>NUCLEOTIDE SEQUENCE [LARGE SCALE GENOMIC DNA]</scope>
    <source>
        <strain evidence="6 7">CGMCC 1.10115</strain>
    </source>
</reference>
<name>A0A562J4G3_9BACI</name>
<dbReference type="EMBL" id="VLKI01000035">
    <property type="protein sequence ID" value="TWH78027.1"/>
    <property type="molecule type" value="Genomic_DNA"/>
</dbReference>
<keyword evidence="7" id="KW-1185">Reference proteome</keyword>
<sequence>MGATIKDIAKIAGVSKSTVSRVLSNNGKYSNQAKEKVLKVAKELNYQPNEIAKAMVTRKTGNIAFVIYHKIKPVITYPFFTPIISSLIETATNNNYGVFVFTERDINDPFKTIHEKRVDGVILASRINAEIVEAFKSQNIPVMLLNPFVEIENTSYVESDEYSGSMDAMQYLFQKGHRRIGFVQGFWKERYINDRYSAYKDALMQKGIEFDENLVIEVDEVSMETGRNAADAFMRLSELPSAIFAASDLLAIGMMKQFKKSGFSIPKDIAIVGFDDIEMASIYEPALTTVRVNKELMGELAVRQLILMMNMDEDQSQCKKQITLPTSLVVRDST</sequence>
<dbReference type="PROSITE" id="PS00356">
    <property type="entry name" value="HTH_LACI_1"/>
    <property type="match status" value="1"/>
</dbReference>
<dbReference type="GO" id="GO:0003700">
    <property type="term" value="F:DNA-binding transcription factor activity"/>
    <property type="evidence" value="ECO:0007669"/>
    <property type="project" value="TreeGrafter"/>
</dbReference>
<dbReference type="Proteomes" id="UP000318667">
    <property type="component" value="Unassembled WGS sequence"/>
</dbReference>
<dbReference type="InterPro" id="IPR010982">
    <property type="entry name" value="Lambda_DNA-bd_dom_sf"/>
</dbReference>
<dbReference type="RefSeq" id="WP_144546710.1">
    <property type="nucleotide sequence ID" value="NZ_CBCSDC010000060.1"/>
</dbReference>
<keyword evidence="2" id="KW-0238">DNA-binding</keyword>
<evidence type="ECO:0000256" key="1">
    <source>
        <dbReference type="ARBA" id="ARBA00023015"/>
    </source>
</evidence>
<dbReference type="SUPFAM" id="SSF47413">
    <property type="entry name" value="lambda repressor-like DNA-binding domains"/>
    <property type="match status" value="1"/>
</dbReference>
<evidence type="ECO:0000259" key="4">
    <source>
        <dbReference type="PROSITE" id="PS50932"/>
    </source>
</evidence>
<protein>
    <submittedName>
        <fullName evidence="6">LacI family transcriptional regulator</fullName>
    </submittedName>
</protein>
<dbReference type="SMART" id="SM00354">
    <property type="entry name" value="HTH_LACI"/>
    <property type="match status" value="1"/>
</dbReference>
<dbReference type="CDD" id="cd01392">
    <property type="entry name" value="HTH_LacI"/>
    <property type="match status" value="1"/>
</dbReference>
<dbReference type="SUPFAM" id="SSF53822">
    <property type="entry name" value="Periplasmic binding protein-like I"/>
    <property type="match status" value="1"/>
</dbReference>
<dbReference type="Gene3D" id="1.10.260.40">
    <property type="entry name" value="lambda repressor-like DNA-binding domains"/>
    <property type="match status" value="1"/>
</dbReference>
<dbReference type="InterPro" id="IPR028082">
    <property type="entry name" value="Peripla_BP_I"/>
</dbReference>
<keyword evidence="3" id="KW-0804">Transcription</keyword>
<accession>A0A562J4G3</accession>
<dbReference type="Gene3D" id="3.40.50.2300">
    <property type="match status" value="2"/>
</dbReference>
<organism evidence="6 7">
    <name type="scientific">Cytobacillus oceanisediminis</name>
    <dbReference type="NCBI Taxonomy" id="665099"/>
    <lineage>
        <taxon>Bacteria</taxon>
        <taxon>Bacillati</taxon>
        <taxon>Bacillota</taxon>
        <taxon>Bacilli</taxon>
        <taxon>Bacillales</taxon>
        <taxon>Bacillaceae</taxon>
        <taxon>Cytobacillus</taxon>
    </lineage>
</organism>
<comment type="caution">
    <text evidence="6">The sequence shown here is derived from an EMBL/GenBank/DDBJ whole genome shotgun (WGS) entry which is preliminary data.</text>
</comment>
<dbReference type="AlphaFoldDB" id="A0A562J4G3"/>
<dbReference type="Pfam" id="PF00356">
    <property type="entry name" value="LacI"/>
    <property type="match status" value="1"/>
</dbReference>
<dbReference type="GO" id="GO:0000976">
    <property type="term" value="F:transcription cis-regulatory region binding"/>
    <property type="evidence" value="ECO:0007669"/>
    <property type="project" value="TreeGrafter"/>
</dbReference>
<evidence type="ECO:0000256" key="2">
    <source>
        <dbReference type="ARBA" id="ARBA00023125"/>
    </source>
</evidence>
<dbReference type="PANTHER" id="PTHR30146:SF109">
    <property type="entry name" value="HTH-TYPE TRANSCRIPTIONAL REGULATOR GALS"/>
    <property type="match status" value="1"/>
</dbReference>
<gene>
    <name evidence="6" type="ORF">IQ19_05495</name>
</gene>
<evidence type="ECO:0000313" key="7">
    <source>
        <dbReference type="Proteomes" id="UP000318667"/>
    </source>
</evidence>
<dbReference type="PROSITE" id="PS50943">
    <property type="entry name" value="HTH_CROC1"/>
    <property type="match status" value="1"/>
</dbReference>
<dbReference type="Pfam" id="PF13377">
    <property type="entry name" value="Peripla_BP_3"/>
    <property type="match status" value="1"/>
</dbReference>
<dbReference type="PROSITE" id="PS50932">
    <property type="entry name" value="HTH_LACI_2"/>
    <property type="match status" value="1"/>
</dbReference>
<dbReference type="PRINTS" id="PR00036">
    <property type="entry name" value="HTHLACI"/>
</dbReference>
<evidence type="ECO:0000313" key="6">
    <source>
        <dbReference type="EMBL" id="TWH78027.1"/>
    </source>
</evidence>
<dbReference type="CDD" id="cd06267">
    <property type="entry name" value="PBP1_LacI_sugar_binding-like"/>
    <property type="match status" value="1"/>
</dbReference>
<dbReference type="InterPro" id="IPR046335">
    <property type="entry name" value="LacI/GalR-like_sensor"/>
</dbReference>
<dbReference type="InterPro" id="IPR001387">
    <property type="entry name" value="Cro/C1-type_HTH"/>
</dbReference>
<keyword evidence="1" id="KW-0805">Transcription regulation</keyword>
<feature type="domain" description="HTH cro/C1-type" evidence="5">
    <location>
        <begin position="4"/>
        <end position="51"/>
    </location>
</feature>
<dbReference type="PANTHER" id="PTHR30146">
    <property type="entry name" value="LACI-RELATED TRANSCRIPTIONAL REPRESSOR"/>
    <property type="match status" value="1"/>
</dbReference>
<dbReference type="InterPro" id="IPR000843">
    <property type="entry name" value="HTH_LacI"/>
</dbReference>
<evidence type="ECO:0000259" key="5">
    <source>
        <dbReference type="PROSITE" id="PS50943"/>
    </source>
</evidence>
<evidence type="ECO:0000256" key="3">
    <source>
        <dbReference type="ARBA" id="ARBA00023163"/>
    </source>
</evidence>
<feature type="domain" description="HTH lacI-type" evidence="4">
    <location>
        <begin position="3"/>
        <end position="57"/>
    </location>
</feature>
<dbReference type="GeneID" id="65406554"/>
<proteinExistence type="predicted"/>